<reference evidence="1" key="1">
    <citation type="journal article" date="2014" name="Front. Microbiol.">
        <title>High frequency of phylogenetically diverse reductive dehalogenase-homologous genes in deep subseafloor sedimentary metagenomes.</title>
        <authorList>
            <person name="Kawai M."/>
            <person name="Futagami T."/>
            <person name="Toyoda A."/>
            <person name="Takaki Y."/>
            <person name="Nishi S."/>
            <person name="Hori S."/>
            <person name="Arai W."/>
            <person name="Tsubouchi T."/>
            <person name="Morono Y."/>
            <person name="Uchiyama I."/>
            <person name="Ito T."/>
            <person name="Fujiyama A."/>
            <person name="Inagaki F."/>
            <person name="Takami H."/>
        </authorList>
    </citation>
    <scope>NUCLEOTIDE SEQUENCE</scope>
    <source>
        <strain evidence="1">Expedition CK06-06</strain>
    </source>
</reference>
<comment type="caution">
    <text evidence="1">The sequence shown here is derived from an EMBL/GenBank/DDBJ whole genome shotgun (WGS) entry which is preliminary data.</text>
</comment>
<sequence>VKVFYKKTRGEDPFIGWHTVTPEPYPTIFTIIIR</sequence>
<protein>
    <submittedName>
        <fullName evidence="1">Uncharacterized protein</fullName>
    </submittedName>
</protein>
<evidence type="ECO:0000313" key="1">
    <source>
        <dbReference type="EMBL" id="GAI74338.1"/>
    </source>
</evidence>
<dbReference type="AlphaFoldDB" id="X1R1C8"/>
<accession>X1R1C8</accession>
<gene>
    <name evidence="1" type="ORF">S12H4_20277</name>
</gene>
<feature type="non-terminal residue" evidence="1">
    <location>
        <position position="1"/>
    </location>
</feature>
<name>X1R1C8_9ZZZZ</name>
<organism evidence="1">
    <name type="scientific">marine sediment metagenome</name>
    <dbReference type="NCBI Taxonomy" id="412755"/>
    <lineage>
        <taxon>unclassified sequences</taxon>
        <taxon>metagenomes</taxon>
        <taxon>ecological metagenomes</taxon>
    </lineage>
</organism>
<dbReference type="EMBL" id="BARW01010257">
    <property type="protein sequence ID" value="GAI74338.1"/>
    <property type="molecule type" value="Genomic_DNA"/>
</dbReference>
<proteinExistence type="predicted"/>